<organism evidence="3 4">
    <name type="scientific">Caenorhabditis briggsae</name>
    <dbReference type="NCBI Taxonomy" id="6238"/>
    <lineage>
        <taxon>Eukaryota</taxon>
        <taxon>Metazoa</taxon>
        <taxon>Ecdysozoa</taxon>
        <taxon>Nematoda</taxon>
        <taxon>Chromadorea</taxon>
        <taxon>Rhabditida</taxon>
        <taxon>Rhabditina</taxon>
        <taxon>Rhabditomorpha</taxon>
        <taxon>Rhabditoidea</taxon>
        <taxon>Rhabditidae</taxon>
        <taxon>Peloderinae</taxon>
        <taxon>Caenorhabditis</taxon>
    </lineage>
</organism>
<dbReference type="EMBL" id="CP092622">
    <property type="protein sequence ID" value="UMM25047.1"/>
    <property type="molecule type" value="Genomic_DNA"/>
</dbReference>
<reference evidence="3 4" key="1">
    <citation type="submission" date="2022-04" db="EMBL/GenBank/DDBJ databases">
        <title>Chromosome-level reference genomes for two strains of Caenorhabditis briggsae: an improved platform for comparative genomics.</title>
        <authorList>
            <person name="Stevens L."/>
            <person name="Andersen E."/>
        </authorList>
    </citation>
    <scope>NUCLEOTIDE SEQUENCE [LARGE SCALE GENOMIC DNA]</scope>
    <source>
        <strain evidence="3">VX34</strain>
        <tissue evidence="3">Whole-organism</tissue>
    </source>
</reference>
<evidence type="ECO:0000313" key="4">
    <source>
        <dbReference type="Proteomes" id="UP000829354"/>
    </source>
</evidence>
<feature type="transmembrane region" description="Helical" evidence="2">
    <location>
        <begin position="50"/>
        <end position="68"/>
    </location>
</feature>
<dbReference type="AlphaFoldDB" id="A0AAE9EM95"/>
<keyword evidence="2" id="KW-1133">Transmembrane helix</keyword>
<keyword evidence="2" id="KW-0812">Transmembrane</keyword>
<evidence type="ECO:0000256" key="1">
    <source>
        <dbReference type="SAM" id="MobiDB-lite"/>
    </source>
</evidence>
<feature type="region of interest" description="Disordered" evidence="1">
    <location>
        <begin position="70"/>
        <end position="110"/>
    </location>
</feature>
<keyword evidence="2" id="KW-0472">Membrane</keyword>
<proteinExistence type="predicted"/>
<gene>
    <name evidence="3" type="ORF">L5515_005023</name>
</gene>
<accession>A0AAE9EM95</accession>
<evidence type="ECO:0000313" key="3">
    <source>
        <dbReference type="EMBL" id="UMM25047.1"/>
    </source>
</evidence>
<protein>
    <submittedName>
        <fullName evidence="3">Uncharacterized protein</fullName>
    </submittedName>
</protein>
<keyword evidence="4" id="KW-1185">Reference proteome</keyword>
<name>A0AAE9EM95_CAEBR</name>
<dbReference type="Proteomes" id="UP000829354">
    <property type="component" value="Chromosome III"/>
</dbReference>
<sequence length="110" mass="11612">MKLGELGPLGKHQGCNVERFFQQELGKIAILRAANRRAVAMPLLTDDGMFFFKFLTLLLVLFAIVSAIPSDSSENKSNGPPNGPPPNGPKPSGPRPSGPPPSGPPPTKSP</sequence>
<feature type="compositionally biased region" description="Pro residues" evidence="1">
    <location>
        <begin position="81"/>
        <end position="110"/>
    </location>
</feature>
<evidence type="ECO:0000256" key="2">
    <source>
        <dbReference type="SAM" id="Phobius"/>
    </source>
</evidence>